<sequence>MARRDYDFLFKLVLVGDSGVGKSCLLLRFADDTFSESYISTIGVDFRFKTFTIDNKLVKLQIWDTAGQERFRTITSAYYRGADAILIVFDKTNKESLDHIKDWVEEINKYSEGSVRVLLGNKCDRNDKVEVSEEMGQKYAEMYGMMYVETSALSAHHVSEAFFMATRELVQKKEKKTPKGKKLDDLKKIRKKSKCC</sequence>
<dbReference type="GO" id="GO:0005525">
    <property type="term" value="F:GTP binding"/>
    <property type="evidence" value="ECO:0007669"/>
    <property type="project" value="UniProtKB-KW"/>
</dbReference>
<keyword evidence="3" id="KW-0342">GTP-binding</keyword>
<evidence type="ECO:0000256" key="2">
    <source>
        <dbReference type="ARBA" id="ARBA00022741"/>
    </source>
</evidence>
<dbReference type="InterPro" id="IPR001806">
    <property type="entry name" value="Small_GTPase"/>
</dbReference>
<organism evidence="5 6">
    <name type="scientific">Blepharisma stoltei</name>
    <dbReference type="NCBI Taxonomy" id="1481888"/>
    <lineage>
        <taxon>Eukaryota</taxon>
        <taxon>Sar</taxon>
        <taxon>Alveolata</taxon>
        <taxon>Ciliophora</taxon>
        <taxon>Postciliodesmatophora</taxon>
        <taxon>Heterotrichea</taxon>
        <taxon>Heterotrichida</taxon>
        <taxon>Blepharismidae</taxon>
        <taxon>Blepharisma</taxon>
    </lineage>
</organism>
<dbReference type="SMART" id="SM00176">
    <property type="entry name" value="RAN"/>
    <property type="match status" value="1"/>
</dbReference>
<dbReference type="SMART" id="SM00175">
    <property type="entry name" value="RAB"/>
    <property type="match status" value="1"/>
</dbReference>
<dbReference type="Proteomes" id="UP001162131">
    <property type="component" value="Unassembled WGS sequence"/>
</dbReference>
<comment type="subcellular location">
    <subcellularLocation>
        <location evidence="1">Endomembrane system</location>
    </subcellularLocation>
</comment>
<dbReference type="PROSITE" id="PS51419">
    <property type="entry name" value="RAB"/>
    <property type="match status" value="1"/>
</dbReference>
<reference evidence="5" key="1">
    <citation type="submission" date="2021-09" db="EMBL/GenBank/DDBJ databases">
        <authorList>
            <consortium name="AG Swart"/>
            <person name="Singh M."/>
            <person name="Singh A."/>
            <person name="Seah K."/>
            <person name="Emmerich C."/>
        </authorList>
    </citation>
    <scope>NUCLEOTIDE SEQUENCE</scope>
    <source>
        <strain evidence="5">ATCC30299</strain>
    </source>
</reference>
<keyword evidence="4" id="KW-0472">Membrane</keyword>
<dbReference type="PROSITE" id="PS51421">
    <property type="entry name" value="RAS"/>
    <property type="match status" value="1"/>
</dbReference>
<dbReference type="InterPro" id="IPR027417">
    <property type="entry name" value="P-loop_NTPase"/>
</dbReference>
<dbReference type="PRINTS" id="PR00449">
    <property type="entry name" value="RASTRNSFRMNG"/>
</dbReference>
<dbReference type="Gene3D" id="3.40.50.300">
    <property type="entry name" value="P-loop containing nucleotide triphosphate hydrolases"/>
    <property type="match status" value="1"/>
</dbReference>
<dbReference type="SMART" id="SM00173">
    <property type="entry name" value="RAS"/>
    <property type="match status" value="1"/>
</dbReference>
<evidence type="ECO:0000256" key="4">
    <source>
        <dbReference type="ARBA" id="ARBA00023136"/>
    </source>
</evidence>
<dbReference type="SUPFAM" id="SSF52540">
    <property type="entry name" value="P-loop containing nucleoside triphosphate hydrolases"/>
    <property type="match status" value="1"/>
</dbReference>
<dbReference type="EMBL" id="CAJZBQ010000057">
    <property type="protein sequence ID" value="CAG9334028.1"/>
    <property type="molecule type" value="Genomic_DNA"/>
</dbReference>
<evidence type="ECO:0000256" key="1">
    <source>
        <dbReference type="ARBA" id="ARBA00004308"/>
    </source>
</evidence>
<evidence type="ECO:0000313" key="6">
    <source>
        <dbReference type="Proteomes" id="UP001162131"/>
    </source>
</evidence>
<accession>A0AAU9KA14</accession>
<comment type="caution">
    <text evidence="5">The sequence shown here is derived from an EMBL/GenBank/DDBJ whole genome shotgun (WGS) entry which is preliminary data.</text>
</comment>
<dbReference type="FunFam" id="3.40.50.300:FF:000586">
    <property type="entry name" value="Rab family GTPase"/>
    <property type="match status" value="1"/>
</dbReference>
<dbReference type="NCBIfam" id="TIGR00231">
    <property type="entry name" value="small_GTP"/>
    <property type="match status" value="1"/>
</dbReference>
<dbReference type="PROSITE" id="PS51420">
    <property type="entry name" value="RHO"/>
    <property type="match status" value="1"/>
</dbReference>
<dbReference type="InterPro" id="IPR005225">
    <property type="entry name" value="Small_GTP-bd"/>
</dbReference>
<keyword evidence="2" id="KW-0547">Nucleotide-binding</keyword>
<name>A0AAU9KA14_9CILI</name>
<evidence type="ECO:0000256" key="3">
    <source>
        <dbReference type="ARBA" id="ARBA00023134"/>
    </source>
</evidence>
<dbReference type="InterPro" id="IPR050227">
    <property type="entry name" value="Rab"/>
</dbReference>
<evidence type="ECO:0000313" key="5">
    <source>
        <dbReference type="EMBL" id="CAG9334028.1"/>
    </source>
</evidence>
<gene>
    <name evidence="5" type="ORF">BSTOLATCC_MIC59833</name>
</gene>
<dbReference type="Pfam" id="PF00071">
    <property type="entry name" value="Ras"/>
    <property type="match status" value="1"/>
</dbReference>
<proteinExistence type="predicted"/>
<keyword evidence="6" id="KW-1185">Reference proteome</keyword>
<protein>
    <submittedName>
        <fullName evidence="5">Uncharacterized protein</fullName>
    </submittedName>
</protein>
<dbReference type="SMART" id="SM00174">
    <property type="entry name" value="RHO"/>
    <property type="match status" value="1"/>
</dbReference>
<dbReference type="AlphaFoldDB" id="A0AAU9KA14"/>
<dbReference type="PANTHER" id="PTHR47977">
    <property type="entry name" value="RAS-RELATED PROTEIN RAB"/>
    <property type="match status" value="1"/>
</dbReference>
<dbReference type="GO" id="GO:0012505">
    <property type="term" value="C:endomembrane system"/>
    <property type="evidence" value="ECO:0007669"/>
    <property type="project" value="UniProtKB-SubCell"/>
</dbReference>
<dbReference type="GO" id="GO:0003924">
    <property type="term" value="F:GTPase activity"/>
    <property type="evidence" value="ECO:0007669"/>
    <property type="project" value="InterPro"/>
</dbReference>